<dbReference type="InterPro" id="IPR001313">
    <property type="entry name" value="Pumilio_RNA-bd_rpt"/>
</dbReference>
<evidence type="ECO:0000259" key="9">
    <source>
        <dbReference type="PROSITE" id="PS50303"/>
    </source>
</evidence>
<protein>
    <recommendedName>
        <fullName evidence="9">PUM-HD domain-containing protein</fullName>
    </recommendedName>
</protein>
<feature type="repeat" description="Pumilio" evidence="7">
    <location>
        <begin position="729"/>
        <end position="764"/>
    </location>
</feature>
<comment type="caution">
    <text evidence="10">The sequence shown here is derived from an EMBL/GenBank/DDBJ whole genome shotgun (WGS) entry which is preliminary data.</text>
</comment>
<dbReference type="CDD" id="cd07920">
    <property type="entry name" value="Pumilio"/>
    <property type="match status" value="1"/>
</dbReference>
<feature type="repeat" description="Pumilio" evidence="7">
    <location>
        <begin position="910"/>
        <end position="946"/>
    </location>
</feature>
<dbReference type="InterPro" id="IPR016024">
    <property type="entry name" value="ARM-type_fold"/>
</dbReference>
<feature type="region of interest" description="Disordered" evidence="8">
    <location>
        <begin position="258"/>
        <end position="277"/>
    </location>
</feature>
<feature type="compositionally biased region" description="Polar residues" evidence="8">
    <location>
        <begin position="265"/>
        <end position="277"/>
    </location>
</feature>
<feature type="domain" description="PUM-HD" evidence="9">
    <location>
        <begin position="709"/>
        <end position="1062"/>
    </location>
</feature>
<dbReference type="InterPro" id="IPR033712">
    <property type="entry name" value="Pumilio_RNA-bd"/>
</dbReference>
<evidence type="ECO:0000256" key="6">
    <source>
        <dbReference type="ARBA" id="ARBA00055193"/>
    </source>
</evidence>
<evidence type="ECO:0000256" key="1">
    <source>
        <dbReference type="ARBA" id="ARBA00004496"/>
    </source>
</evidence>
<feature type="repeat" description="Pumilio" evidence="7">
    <location>
        <begin position="995"/>
        <end position="1036"/>
    </location>
</feature>
<keyword evidence="11" id="KW-1185">Reference proteome</keyword>
<keyword evidence="5" id="KW-0694">RNA-binding</keyword>
<feature type="repeat" description="Pumilio" evidence="7">
    <location>
        <begin position="959"/>
        <end position="994"/>
    </location>
</feature>
<organism evidence="10 11">
    <name type="scientific">Salix dunnii</name>
    <dbReference type="NCBI Taxonomy" id="1413687"/>
    <lineage>
        <taxon>Eukaryota</taxon>
        <taxon>Viridiplantae</taxon>
        <taxon>Streptophyta</taxon>
        <taxon>Embryophyta</taxon>
        <taxon>Tracheophyta</taxon>
        <taxon>Spermatophyta</taxon>
        <taxon>Magnoliopsida</taxon>
        <taxon>eudicotyledons</taxon>
        <taxon>Gunneridae</taxon>
        <taxon>Pentapetalae</taxon>
        <taxon>rosids</taxon>
        <taxon>fabids</taxon>
        <taxon>Malpighiales</taxon>
        <taxon>Salicaceae</taxon>
        <taxon>Saliceae</taxon>
        <taxon>Salix</taxon>
    </lineage>
</organism>
<evidence type="ECO:0000313" key="10">
    <source>
        <dbReference type="EMBL" id="KAF9675377.1"/>
    </source>
</evidence>
<dbReference type="SUPFAM" id="SSF48371">
    <property type="entry name" value="ARM repeat"/>
    <property type="match status" value="1"/>
</dbReference>
<dbReference type="OrthoDB" id="668540at2759"/>
<dbReference type="InterPro" id="IPR011989">
    <property type="entry name" value="ARM-like"/>
</dbReference>
<dbReference type="Gene3D" id="1.25.10.10">
    <property type="entry name" value="Leucine-rich Repeat Variant"/>
    <property type="match status" value="1"/>
</dbReference>
<evidence type="ECO:0000256" key="3">
    <source>
        <dbReference type="ARBA" id="ARBA00022737"/>
    </source>
</evidence>
<dbReference type="GO" id="GO:0006417">
    <property type="term" value="P:regulation of translation"/>
    <property type="evidence" value="ECO:0007669"/>
    <property type="project" value="UniProtKB-KW"/>
</dbReference>
<feature type="repeat" description="Pumilio" evidence="7">
    <location>
        <begin position="837"/>
        <end position="872"/>
    </location>
</feature>
<dbReference type="Proteomes" id="UP000657918">
    <property type="component" value="Unassembled WGS sequence"/>
</dbReference>
<dbReference type="AlphaFoldDB" id="A0A835JQ75"/>
<evidence type="ECO:0000256" key="5">
    <source>
        <dbReference type="ARBA" id="ARBA00022884"/>
    </source>
</evidence>
<dbReference type="InterPro" id="IPR012940">
    <property type="entry name" value="NABP"/>
</dbReference>
<evidence type="ECO:0000256" key="7">
    <source>
        <dbReference type="PROSITE-ProRule" id="PRU00317"/>
    </source>
</evidence>
<accession>A0A835JQ75</accession>
<evidence type="ECO:0000256" key="8">
    <source>
        <dbReference type="SAM" id="MobiDB-lite"/>
    </source>
</evidence>
<sequence>MLSELGRMPMIGANDGSFGDDLEKELGLLFRDQRRQEADDREKELNLYRSGSAPPTVEGSMNAAGGLFGVGGHGGASFSDFASGKNGNGFINEKELRSDPAYLSYYYSNVNLNPRLPPPLLSKEDWRSAQRLKGGSSALGGIGDRRKASGADNGNARSMFSMPPGFESRKQETDVESENVPGSTEWGGDGLIGLPGFGFASKQKSLAEIFQDDMSRTTLVAGPPSRPASCNAFNENVETIGSAEAELAHLRRELSSADTLRSRANDQGSSSVQNIGQPSSYSYAAALGASLSGRTTPDPQHVARAPSPCPTPIGQGRVTTSEKRGMASSNSFNGVSSGMRESAEFVAAAFSGMNLSSNGVIDEEIHLPSQVEQDVNNHQNYLFGLQGGQNHLKQNTYLKKSESGHLHMSSDPQSAKLSYSDLVKNNGGESDLNMMADRQVERQKTAVPSGNSYMKGSPTSTLGGGGGLPSQYHHLDGMNSSLPNYGLSGYSINPALASMIANQLGTGNLPPLFENVAAASAMAIPGMDSRVLGGGLGSGANLTAASLESHNLGRVGSPMAGSALQAPFVDPMYLQYLRAPEYATTQLAAINDPSVDRSYLGNSYLNYLEIQKAYGYLSSQKSQYGSPLGGKSGSSNHHGYFGNPAFGVGMSYPGSPLASPVIPNSPVGPGSPIRHNELNMRFSSGMRNLAGGIMGPWHLDAGCNIDESFASSLLDEFKSNKTKCLELSEIAGHVVEFSADQYGSRFIQQKLEIATTDEKNMVYQEIMPQALALMTDVFGNYVIQKFFEHGLPSQRRELAGKLLGHVLTLSLQMYGCRVIQKAIEVVDLELKIKMVEELDGHVMRCVRDQNGNHVIQKCIECIPEDNIQFIVTTFFDQVVSLSTHPYGCRVIQRILEHCKDAKTQSKVMDEILGTVSMLAQDQYGNYVVQLEFLLQMPLSNHAHVLEHGKSHERSAIIKELAGRIVQMSQQKFASNVVEKCLTFSGPSERQLLVNEMLGTTDENEPLQAMMKDQFANYVVQKVLETCDDQQRELILSRIKVHLTALKKYTYGKHIVARVEKLVAAGESLGTLVELFAFKEERATYLPIFSERYELFENKVACTGNCTFCSLRFIHRVEHVEEVQMLNTPDAPPAELLFYDDKGRGGLVLEWRGVVEVSAHEIPNRTIDVMAMEHLPATALPLAV</sequence>
<comment type="function">
    <text evidence="6">Sequence-specific RNA-binding protein that regulates translation and mRNA stability by binding the 3'-UTR of target mRNAs. Binds the APUM-binding elements (APBEs) in the 3'-UTR mRNA sequence of CLV1, PNH, WUS and FAS2.</text>
</comment>
<dbReference type="InterPro" id="IPR033133">
    <property type="entry name" value="PUM-HD"/>
</dbReference>
<dbReference type="PROSITE" id="PS50303">
    <property type="entry name" value="PUM_HD"/>
    <property type="match status" value="1"/>
</dbReference>
<name>A0A835JQ75_9ROSI</name>
<dbReference type="Pfam" id="PF00806">
    <property type="entry name" value="PUF"/>
    <property type="match status" value="8"/>
</dbReference>
<comment type="subcellular location">
    <subcellularLocation>
        <location evidence="1">Cytoplasm</location>
    </subcellularLocation>
</comment>
<evidence type="ECO:0000256" key="2">
    <source>
        <dbReference type="ARBA" id="ARBA00022490"/>
    </source>
</evidence>
<dbReference type="FunFam" id="1.25.10.10:FF:000004">
    <property type="entry name" value="Pumilio homolog 1 isoform 2"/>
    <property type="match status" value="1"/>
</dbReference>
<dbReference type="PANTHER" id="PTHR12537:SF128">
    <property type="entry name" value="PUMILIO HOMOLOG 1-RELATED"/>
    <property type="match status" value="1"/>
</dbReference>
<dbReference type="PANTHER" id="PTHR12537">
    <property type="entry name" value="RNA BINDING PROTEIN PUMILIO-RELATED"/>
    <property type="match status" value="1"/>
</dbReference>
<feature type="region of interest" description="Disordered" evidence="8">
    <location>
        <begin position="133"/>
        <end position="171"/>
    </location>
</feature>
<keyword evidence="4" id="KW-0810">Translation regulation</keyword>
<keyword evidence="3" id="KW-0677">Repeat</keyword>
<dbReference type="SMART" id="SM00025">
    <property type="entry name" value="Pumilio"/>
    <property type="match status" value="8"/>
</dbReference>
<dbReference type="PROSITE" id="PS50302">
    <property type="entry name" value="PUM"/>
    <property type="match status" value="8"/>
</dbReference>
<keyword evidence="2" id="KW-0963">Cytoplasm</keyword>
<proteinExistence type="predicted"/>
<dbReference type="Pfam" id="PF07990">
    <property type="entry name" value="NABP"/>
    <property type="match status" value="1"/>
</dbReference>
<dbReference type="GO" id="GO:0005737">
    <property type="term" value="C:cytoplasm"/>
    <property type="evidence" value="ECO:0007669"/>
    <property type="project" value="UniProtKB-SubCell"/>
</dbReference>
<reference evidence="10 11" key="1">
    <citation type="submission" date="2020-10" db="EMBL/GenBank/DDBJ databases">
        <title>Plant Genome Project.</title>
        <authorList>
            <person name="Zhang R.-G."/>
        </authorList>
    </citation>
    <scope>NUCLEOTIDE SEQUENCE [LARGE SCALE GENOMIC DNA]</scope>
    <source>
        <strain evidence="10">FAFU-HL-1</strain>
        <tissue evidence="10">Leaf</tissue>
    </source>
</reference>
<evidence type="ECO:0000256" key="4">
    <source>
        <dbReference type="ARBA" id="ARBA00022845"/>
    </source>
</evidence>
<dbReference type="EMBL" id="JADGMS010000009">
    <property type="protein sequence ID" value="KAF9675377.1"/>
    <property type="molecule type" value="Genomic_DNA"/>
</dbReference>
<feature type="region of interest" description="Disordered" evidence="8">
    <location>
        <begin position="291"/>
        <end position="335"/>
    </location>
</feature>
<feature type="repeat" description="Pumilio" evidence="7">
    <location>
        <begin position="801"/>
        <end position="836"/>
    </location>
</feature>
<feature type="repeat" description="Pumilio" evidence="7">
    <location>
        <begin position="873"/>
        <end position="909"/>
    </location>
</feature>
<dbReference type="GO" id="GO:0003729">
    <property type="term" value="F:mRNA binding"/>
    <property type="evidence" value="ECO:0007669"/>
    <property type="project" value="TreeGrafter"/>
</dbReference>
<evidence type="ECO:0000313" key="11">
    <source>
        <dbReference type="Proteomes" id="UP000657918"/>
    </source>
</evidence>
<gene>
    <name evidence="10" type="ORF">SADUNF_Sadunf09G0026000</name>
</gene>
<feature type="repeat" description="Pumilio" evidence="7">
    <location>
        <begin position="765"/>
        <end position="800"/>
    </location>
</feature>